<dbReference type="AlphaFoldDB" id="A0A545UIT4"/>
<feature type="region of interest" description="Disordered" evidence="1">
    <location>
        <begin position="161"/>
        <end position="182"/>
    </location>
</feature>
<feature type="region of interest" description="Disordered" evidence="1">
    <location>
        <begin position="1"/>
        <end position="21"/>
    </location>
</feature>
<dbReference type="RefSeq" id="WP_142891440.1">
    <property type="nucleotide sequence ID" value="NZ_ML660160.1"/>
</dbReference>
<dbReference type="OrthoDB" id="7061248at2"/>
<feature type="compositionally biased region" description="Polar residues" evidence="1">
    <location>
        <begin position="9"/>
        <end position="21"/>
    </location>
</feature>
<organism evidence="2 3">
    <name type="scientific">Aliikangiella coralliicola</name>
    <dbReference type="NCBI Taxonomy" id="2592383"/>
    <lineage>
        <taxon>Bacteria</taxon>
        <taxon>Pseudomonadati</taxon>
        <taxon>Pseudomonadota</taxon>
        <taxon>Gammaproteobacteria</taxon>
        <taxon>Oceanospirillales</taxon>
        <taxon>Pleioneaceae</taxon>
        <taxon>Aliikangiella</taxon>
    </lineage>
</organism>
<name>A0A545UIT4_9GAMM</name>
<evidence type="ECO:0000256" key="1">
    <source>
        <dbReference type="SAM" id="MobiDB-lite"/>
    </source>
</evidence>
<protein>
    <submittedName>
        <fullName evidence="2">Uncharacterized protein</fullName>
    </submittedName>
</protein>
<accession>A0A545UIT4</accession>
<proteinExistence type="predicted"/>
<evidence type="ECO:0000313" key="3">
    <source>
        <dbReference type="Proteomes" id="UP000315439"/>
    </source>
</evidence>
<keyword evidence="3" id="KW-1185">Reference proteome</keyword>
<comment type="caution">
    <text evidence="2">The sequence shown here is derived from an EMBL/GenBank/DDBJ whole genome shotgun (WGS) entry which is preliminary data.</text>
</comment>
<reference evidence="2 3" key="1">
    <citation type="submission" date="2019-07" db="EMBL/GenBank/DDBJ databases">
        <title>Draft genome for Aliikangiella sp. M105.</title>
        <authorList>
            <person name="Wang G."/>
        </authorList>
    </citation>
    <scope>NUCLEOTIDE SEQUENCE [LARGE SCALE GENOMIC DNA]</scope>
    <source>
        <strain evidence="2 3">M105</strain>
    </source>
</reference>
<dbReference type="Proteomes" id="UP000315439">
    <property type="component" value="Unassembled WGS sequence"/>
</dbReference>
<sequence>MGSVLQKLKQLQTSSPPTKQQQRIETLKKYGVQNPHLQTSNVGRSTMLSQIENFDRSNLKPLESEQRFIVSPHKSISNLMNNTRGMSMFAMSQGHKMIRPVFKDEDQRSSFHQEAIKRLSTITSGTTEHKVMSQLKEWSHLDNAMLNFDNVNTKRSHPIVYTQGHGMPGVTSISSDDKHEKRVSGNDMAKLLTKMNLPKVSQVRANSCFSGTEHWVPNNPTVRQHHQEQTVDVHHAGNWSNTFAGSLQEGLDKRSGSHNRVRGYMGPTSQNPSNVQKLGVGGILHQTKSRGMRTKYATKSQYIAKNTLNLQRSDTKRYGKF</sequence>
<dbReference type="EMBL" id="VIKS01000001">
    <property type="protein sequence ID" value="TQV89376.1"/>
    <property type="molecule type" value="Genomic_DNA"/>
</dbReference>
<gene>
    <name evidence="2" type="ORF">FLL46_00390</name>
</gene>
<evidence type="ECO:0000313" key="2">
    <source>
        <dbReference type="EMBL" id="TQV89376.1"/>
    </source>
</evidence>